<accession>A0A1B1AWB9</accession>
<reference evidence="1 2" key="1">
    <citation type="submission" date="2016-06" db="EMBL/GenBank/DDBJ databases">
        <title>Complete genome sequence of Streptomyces griseochromogenes ATCC 14511, the Blasticidin S producer.</title>
        <authorList>
            <person name="Wu L."/>
        </authorList>
    </citation>
    <scope>NUCLEOTIDE SEQUENCE [LARGE SCALE GENOMIC DNA]</scope>
    <source>
        <strain evidence="1 2">ATCC 14511</strain>
    </source>
</reference>
<dbReference type="EMBL" id="CP016279">
    <property type="protein sequence ID" value="ANP50831.1"/>
    <property type="molecule type" value="Genomic_DNA"/>
</dbReference>
<sequence>MSQLDGDFTVWESRPPPGGGVEALSGEDYVAHWLAGVHPAEESTVAVFGFCVGAVFAGRLAEAFVSETGRRPEIVLFDPETPDPKTLFRDFRGAVDRLSALLPDEKLTAAQAEGEEIYGRLRDYSPLCFELAELFGRTTKMAFDLAGLDPEIGAEVAGTFTSYVSYLRAANELGRPRSWSDAIAMSSFPLDEGSGIGRRMEFETDHGEILRTHAVAQAVRRILT</sequence>
<dbReference type="Gene3D" id="3.40.50.1820">
    <property type="entry name" value="alpha/beta hydrolase"/>
    <property type="match status" value="1"/>
</dbReference>
<proteinExistence type="predicted"/>
<name>A0A1B1AWB9_9ACTN</name>
<dbReference type="InterPro" id="IPR029058">
    <property type="entry name" value="AB_hydrolase_fold"/>
</dbReference>
<evidence type="ECO:0008006" key="3">
    <source>
        <dbReference type="Google" id="ProtNLM"/>
    </source>
</evidence>
<protein>
    <recommendedName>
        <fullName evidence="3">Thioesterase domain-containing protein</fullName>
    </recommendedName>
</protein>
<dbReference type="STRING" id="68214.AVL59_15440"/>
<evidence type="ECO:0000313" key="2">
    <source>
        <dbReference type="Proteomes" id="UP000092659"/>
    </source>
</evidence>
<organism evidence="1 2">
    <name type="scientific">Streptomyces griseochromogenes</name>
    <dbReference type="NCBI Taxonomy" id="68214"/>
    <lineage>
        <taxon>Bacteria</taxon>
        <taxon>Bacillati</taxon>
        <taxon>Actinomycetota</taxon>
        <taxon>Actinomycetes</taxon>
        <taxon>Kitasatosporales</taxon>
        <taxon>Streptomycetaceae</taxon>
        <taxon>Streptomyces</taxon>
    </lineage>
</organism>
<gene>
    <name evidence="1" type="ORF">AVL59_15440</name>
</gene>
<dbReference type="KEGG" id="sgs:AVL59_15440"/>
<dbReference type="Proteomes" id="UP000092659">
    <property type="component" value="Chromosome"/>
</dbReference>
<evidence type="ECO:0000313" key="1">
    <source>
        <dbReference type="EMBL" id="ANP50831.1"/>
    </source>
</evidence>
<dbReference type="AlphaFoldDB" id="A0A1B1AWB9"/>